<evidence type="ECO:0000256" key="2">
    <source>
        <dbReference type="ARBA" id="ARBA00011255"/>
    </source>
</evidence>
<keyword evidence="11" id="KW-1185">Reference proteome</keyword>
<evidence type="ECO:0000256" key="5">
    <source>
        <dbReference type="ARBA" id="ARBA00023143"/>
    </source>
</evidence>
<evidence type="ECO:0000313" key="11">
    <source>
        <dbReference type="Proteomes" id="UP000019030"/>
    </source>
</evidence>
<dbReference type="Pfam" id="PF07196">
    <property type="entry name" value="Flagellin_IN"/>
    <property type="match status" value="1"/>
</dbReference>
<evidence type="ECO:0000256" key="1">
    <source>
        <dbReference type="ARBA" id="ARBA00009764"/>
    </source>
</evidence>
<feature type="domain" description="Flagellar hook-associated protein 2 N-terminal" evidence="8">
    <location>
        <begin position="5"/>
        <end position="103"/>
    </location>
</feature>
<evidence type="ECO:0000256" key="3">
    <source>
        <dbReference type="ARBA" id="ARBA00016246"/>
    </source>
</evidence>
<evidence type="ECO:0000256" key="7">
    <source>
        <dbReference type="RuleBase" id="RU362066"/>
    </source>
</evidence>
<dbReference type="EMBL" id="CP007044">
    <property type="protein sequence ID" value="AHG19683.1"/>
    <property type="molecule type" value="Genomic_DNA"/>
</dbReference>
<proteinExistence type="inferred from homology"/>
<comment type="function">
    <text evidence="7">Required for morphogenesis and for the elongation of the flagellar filament by facilitating polymerization of the flagellin monomers at the tip of growing filament. Forms a capping structure, which prevents flagellin subunits (transported through the central channel of the flagellum) from leaking out without polymerization at the distal end.</text>
</comment>
<dbReference type="STRING" id="1441930.Z042_08650"/>
<keyword evidence="7" id="KW-0964">Secreted</keyword>
<dbReference type="PATRIC" id="fig|1441930.4.peg.1722"/>
<sequence length="443" mass="48017">MSGLSSLDPQSIANALATYDITSIQTVIKRQSDTLAAQRKALTTLRTALTDFRTAINGMNTASSTVLKNIASMNQEGIATISASTSASKGTYTLNIKQIASAHQFSLESLTDEQVKNASGVLKLTIDGESIDVDMDEVDNLAELANAINKQEFAEDSTGSTQKKGITASRIQVDGQVKLMLSSNQTGAQNAISIDASLLNDPTIFDDRETISSAKDAIFSLGESAKEYTNASNTLDKVIEGVTINLQTVTEKDKPLIINVDTDTDGTKEQVQAFITAYNALKDQLAAITHSGTGDNDRGAFAGDATVSSLSTELSGLLYGVFGDQDLTQFGITTNKDGKLTLDSEKFEKQLKNDPQSVTQFFNGKDGMLQAIDNSFNKYLSSTTGLLKGRQETFDRQQKDIDAKTEKMNTRFETAYNRYLKMFTALQKTITQMENTMSIFSLL</sequence>
<evidence type="ECO:0000313" key="10">
    <source>
        <dbReference type="EMBL" id="AHG19683.1"/>
    </source>
</evidence>
<reference evidence="10 11" key="1">
    <citation type="submission" date="2014-01" db="EMBL/GenBank/DDBJ databases">
        <title>Isolation of Serratia multitudinisentens RB-25 from Ex-Landfill site.</title>
        <authorList>
            <person name="Robson E.H.J."/>
        </authorList>
    </citation>
    <scope>NUCLEOTIDE SEQUENCE [LARGE SCALE GENOMIC DNA]</scope>
    <source>
        <strain evidence="10 11">RB-25</strain>
    </source>
</reference>
<evidence type="ECO:0000256" key="4">
    <source>
        <dbReference type="ARBA" id="ARBA00023054"/>
    </source>
</evidence>
<dbReference type="KEGG" id="sfo:Z042_08650"/>
<comment type="similarity">
    <text evidence="1 7">Belongs to the FliD family.</text>
</comment>
<dbReference type="AlphaFoldDB" id="W0L789"/>
<keyword evidence="5 7" id="KW-0975">Bacterial flagellum</keyword>
<keyword evidence="10" id="KW-0966">Cell projection</keyword>
<dbReference type="GO" id="GO:0007155">
    <property type="term" value="P:cell adhesion"/>
    <property type="evidence" value="ECO:0007669"/>
    <property type="project" value="InterPro"/>
</dbReference>
<keyword evidence="10" id="KW-0969">Cilium</keyword>
<keyword evidence="10" id="KW-0282">Flagellum</keyword>
<keyword evidence="4" id="KW-0175">Coiled coil</keyword>
<dbReference type="GO" id="GO:0071973">
    <property type="term" value="P:bacterial-type flagellum-dependent cell motility"/>
    <property type="evidence" value="ECO:0007669"/>
    <property type="project" value="TreeGrafter"/>
</dbReference>
<name>W0L789_9GAMM</name>
<evidence type="ECO:0000259" key="8">
    <source>
        <dbReference type="Pfam" id="PF02465"/>
    </source>
</evidence>
<dbReference type="InterPro" id="IPR010809">
    <property type="entry name" value="FliD_C"/>
</dbReference>
<dbReference type="RefSeq" id="WP_024911188.1">
    <property type="nucleotide sequence ID" value="NZ_CP007044.2"/>
</dbReference>
<comment type="subunit">
    <text evidence="2 7">Homopentamer.</text>
</comment>
<reference evidence="10 11" key="2">
    <citation type="submission" date="2015-03" db="EMBL/GenBank/DDBJ databases">
        <authorList>
            <person name="Chan K.-G."/>
        </authorList>
    </citation>
    <scope>NUCLEOTIDE SEQUENCE [LARGE SCALE GENOMIC DNA]</scope>
    <source>
        <strain evidence="10 11">RB-25</strain>
    </source>
</reference>
<dbReference type="HOGENOM" id="CLU_015182_7_0_6"/>
<evidence type="ECO:0000256" key="6">
    <source>
        <dbReference type="ARBA" id="ARBA00025175"/>
    </source>
</evidence>
<comment type="subcellular location">
    <subcellularLocation>
        <location evidence="7">Secreted</location>
    </subcellularLocation>
    <subcellularLocation>
        <location evidence="7">Bacterial flagellum</location>
    </subcellularLocation>
</comment>
<dbReference type="InterPro" id="IPR003481">
    <property type="entry name" value="FliD_N"/>
</dbReference>
<feature type="domain" description="Flagellar hook-associated protein 2 C-terminal" evidence="9">
    <location>
        <begin position="214"/>
        <end position="434"/>
    </location>
</feature>
<protein>
    <recommendedName>
        <fullName evidence="3 7">Flagellar hook-associated protein 2</fullName>
        <shortName evidence="7">HAP2</shortName>
    </recommendedName>
    <alternativeName>
        <fullName evidence="7">Flagellar cap protein</fullName>
    </alternativeName>
</protein>
<gene>
    <name evidence="10" type="ORF">Z042_08650</name>
</gene>
<dbReference type="Pfam" id="PF07195">
    <property type="entry name" value="FliD_C"/>
    <property type="match status" value="1"/>
</dbReference>
<organism evidence="10 11">
    <name type="scientific">Chania multitudinisentens RB-25</name>
    <dbReference type="NCBI Taxonomy" id="1441930"/>
    <lineage>
        <taxon>Bacteria</taxon>
        <taxon>Pseudomonadati</taxon>
        <taxon>Pseudomonadota</taxon>
        <taxon>Gammaproteobacteria</taxon>
        <taxon>Enterobacterales</taxon>
        <taxon>Yersiniaceae</taxon>
        <taxon>Chania</taxon>
    </lineage>
</organism>
<dbReference type="Pfam" id="PF02465">
    <property type="entry name" value="FliD_N"/>
    <property type="match status" value="1"/>
</dbReference>
<dbReference type="InterPro" id="IPR010810">
    <property type="entry name" value="Flagellin_hook_IN_motif"/>
</dbReference>
<comment type="function">
    <text evidence="6">Required for the morphogenesis and for the elongation of the flagellar filament by facilitating polymerization of the flagellin monomers at the tip of growing filament. Forms a capping structure, which prevents flagellin subunits (transported through the central channel of the flagellum) from leaking out without polymerization at the distal end.</text>
</comment>
<evidence type="ECO:0000259" key="9">
    <source>
        <dbReference type="Pfam" id="PF07195"/>
    </source>
</evidence>
<dbReference type="GO" id="GO:0009424">
    <property type="term" value="C:bacterial-type flagellum hook"/>
    <property type="evidence" value="ECO:0007669"/>
    <property type="project" value="UniProtKB-UniRule"/>
</dbReference>
<dbReference type="OrthoDB" id="9810816at2"/>
<dbReference type="GO" id="GO:0009421">
    <property type="term" value="C:bacterial-type flagellum filament cap"/>
    <property type="evidence" value="ECO:0007669"/>
    <property type="project" value="InterPro"/>
</dbReference>
<accession>W0L789</accession>
<dbReference type="InterPro" id="IPR040026">
    <property type="entry name" value="FliD"/>
</dbReference>
<dbReference type="PANTHER" id="PTHR30288:SF0">
    <property type="entry name" value="FLAGELLAR HOOK-ASSOCIATED PROTEIN 2"/>
    <property type="match status" value="1"/>
</dbReference>
<dbReference type="Proteomes" id="UP000019030">
    <property type="component" value="Chromosome"/>
</dbReference>
<dbReference type="PANTHER" id="PTHR30288">
    <property type="entry name" value="FLAGELLAR CAP/ASSEMBLY PROTEIN FLID"/>
    <property type="match status" value="1"/>
</dbReference>
<dbReference type="GO" id="GO:0005576">
    <property type="term" value="C:extracellular region"/>
    <property type="evidence" value="ECO:0007669"/>
    <property type="project" value="UniProtKB-SubCell"/>
</dbReference>
<dbReference type="eggNOG" id="COG1345">
    <property type="taxonomic scope" value="Bacteria"/>
</dbReference>